<dbReference type="PROSITE" id="PS51471">
    <property type="entry name" value="FE2OG_OXY"/>
    <property type="match status" value="1"/>
</dbReference>
<dbReference type="InterPro" id="IPR005123">
    <property type="entry name" value="Oxoglu/Fe-dep_dioxygenase_dom"/>
</dbReference>
<reference evidence="12" key="1">
    <citation type="journal article" date="2009" name="Genome Res.">
        <title>Comparative genomic analyses of the human fungal pathogens Coccidioides and their relatives.</title>
        <authorList>
            <person name="Sharpton T.J."/>
            <person name="Stajich J.E."/>
            <person name="Rounsley S.D."/>
            <person name="Gardner M.J."/>
            <person name="Wortman J.R."/>
            <person name="Jordar V.S."/>
            <person name="Maiti R."/>
            <person name="Kodira C.D."/>
            <person name="Neafsey D.E."/>
            <person name="Zeng Q."/>
            <person name="Hung C.-Y."/>
            <person name="McMahan C."/>
            <person name="Muszewska A."/>
            <person name="Grynberg M."/>
            <person name="Mandel M.A."/>
            <person name="Kellner E.M."/>
            <person name="Barker B.M."/>
            <person name="Galgiani J.N."/>
            <person name="Orbach M.J."/>
            <person name="Kirkland T.N."/>
            <person name="Cole G.T."/>
            <person name="Henn M.R."/>
            <person name="Birren B.W."/>
            <person name="Taylor J.W."/>
        </authorList>
    </citation>
    <scope>NUCLEOTIDE SEQUENCE [LARGE SCALE GENOMIC DNA]</scope>
    <source>
        <strain evidence="12">UAMH 1704</strain>
    </source>
</reference>
<feature type="binding site" evidence="9">
    <location>
        <position position="279"/>
    </location>
    <ligand>
        <name>Fe cation</name>
        <dbReference type="ChEBI" id="CHEBI:24875"/>
        <note>catalytic</note>
    </ligand>
</feature>
<keyword evidence="6 9" id="KW-0408">Iron</keyword>
<dbReference type="OMA" id="CEVIRLR"/>
<evidence type="ECO:0000313" key="12">
    <source>
        <dbReference type="Proteomes" id="UP000002058"/>
    </source>
</evidence>
<dbReference type="Proteomes" id="UP000002058">
    <property type="component" value="Unassembled WGS sequence"/>
</dbReference>
<dbReference type="InterPro" id="IPR004574">
    <property type="entry name" value="Alkb"/>
</dbReference>
<dbReference type="GeneID" id="8440348"/>
<accession>C4JG19</accession>
<dbReference type="OrthoDB" id="6614653at2759"/>
<dbReference type="PANTHER" id="PTHR16557:SF2">
    <property type="entry name" value="NUCLEIC ACID DIOXYGENASE ALKBH1"/>
    <property type="match status" value="1"/>
</dbReference>
<evidence type="ECO:0000256" key="7">
    <source>
        <dbReference type="ARBA" id="ARBA00023026"/>
    </source>
</evidence>
<evidence type="ECO:0000256" key="2">
    <source>
        <dbReference type="ARBA" id="ARBA00012931"/>
    </source>
</evidence>
<dbReference type="KEGG" id="ure:UREG_01099"/>
<sequence length="344" mass="38135">MGPTGQLNPHERAPAAIRELYNECRRLSPSQIDSHPRILDFKGLDEDHLPNGVILEKRIPKSTLESASPDHLVPVAARVQVELFSRLLHRDLSDESHQTNLHLHYNVSYPAVACCPFETERATENLQQKIPGTGKPSFFQDDPTRLLSPKDPSIHRPLSIQAALNSKLRWMTLGGQYNWTSKEYPPGPPPPFPSDIGILLHSIFQETTAEAAIVNLYSPGDTLYPHRDVSEECDQGLISISLGCDGLFLVGHENEECTVLRLRSGDAVYMSGASRFAWHAVPKIIPATCPESLEAWPGGGRSDGDGDALDHWRGWMAGKRINLNVRQMFKDAGTDRKDDCHASG</sequence>
<dbReference type="GO" id="GO:0005634">
    <property type="term" value="C:nucleus"/>
    <property type="evidence" value="ECO:0007669"/>
    <property type="project" value="TreeGrafter"/>
</dbReference>
<dbReference type="HOGENOM" id="CLU_029471_0_0_1"/>
<feature type="binding site" evidence="9">
    <location>
        <position position="226"/>
    </location>
    <ligand>
        <name>Fe cation</name>
        <dbReference type="ChEBI" id="CHEBI:24875"/>
        <note>catalytic</note>
    </ligand>
</feature>
<dbReference type="STRING" id="336963.C4JG19"/>
<dbReference type="RefSeq" id="XP_002541583.1">
    <property type="nucleotide sequence ID" value="XM_002541537.1"/>
</dbReference>
<dbReference type="GO" id="GO:1990931">
    <property type="term" value="F:mRNA N6-methyladenosine dioxygenase activity"/>
    <property type="evidence" value="ECO:0007669"/>
    <property type="project" value="UniProtKB-EC"/>
</dbReference>
<comment type="catalytic activity">
    <reaction evidence="8">
        <text>an N(6)-methyladenosine in mRNA + 2-oxoglutarate + O2 = an adenosine in mRNA + formaldehyde + succinate + CO2</text>
        <dbReference type="Rhea" id="RHEA:49520"/>
        <dbReference type="Rhea" id="RHEA-COMP:12414"/>
        <dbReference type="Rhea" id="RHEA-COMP:12417"/>
        <dbReference type="ChEBI" id="CHEBI:15379"/>
        <dbReference type="ChEBI" id="CHEBI:16526"/>
        <dbReference type="ChEBI" id="CHEBI:16810"/>
        <dbReference type="ChEBI" id="CHEBI:16842"/>
        <dbReference type="ChEBI" id="CHEBI:30031"/>
        <dbReference type="ChEBI" id="CHEBI:74411"/>
        <dbReference type="ChEBI" id="CHEBI:74449"/>
        <dbReference type="EC" id="1.14.11.53"/>
    </reaction>
    <physiologicalReaction direction="left-to-right" evidence="8">
        <dbReference type="Rhea" id="RHEA:49521"/>
    </physiologicalReaction>
</comment>
<evidence type="ECO:0000259" key="10">
    <source>
        <dbReference type="PROSITE" id="PS51471"/>
    </source>
</evidence>
<organism evidence="11 12">
    <name type="scientific">Uncinocarpus reesii (strain UAMH 1704)</name>
    <dbReference type="NCBI Taxonomy" id="336963"/>
    <lineage>
        <taxon>Eukaryota</taxon>
        <taxon>Fungi</taxon>
        <taxon>Dikarya</taxon>
        <taxon>Ascomycota</taxon>
        <taxon>Pezizomycotina</taxon>
        <taxon>Eurotiomycetes</taxon>
        <taxon>Eurotiomycetidae</taxon>
        <taxon>Onygenales</taxon>
        <taxon>Onygenaceae</taxon>
        <taxon>Uncinocarpus</taxon>
    </lineage>
</organism>
<dbReference type="EMBL" id="CH476615">
    <property type="protein sequence ID" value="EEP76250.1"/>
    <property type="molecule type" value="Genomic_DNA"/>
</dbReference>
<dbReference type="AlphaFoldDB" id="C4JG19"/>
<evidence type="ECO:0000256" key="3">
    <source>
        <dbReference type="ARBA" id="ARBA00022723"/>
    </source>
</evidence>
<evidence type="ECO:0000256" key="4">
    <source>
        <dbReference type="ARBA" id="ARBA00022964"/>
    </source>
</evidence>
<evidence type="ECO:0000256" key="9">
    <source>
        <dbReference type="PIRSR" id="PIRSR604574-2"/>
    </source>
</evidence>
<proteinExistence type="inferred from homology"/>
<dbReference type="EC" id="1.14.11.53" evidence="2"/>
<evidence type="ECO:0000256" key="6">
    <source>
        <dbReference type="ARBA" id="ARBA00023004"/>
    </source>
</evidence>
<dbReference type="Pfam" id="PF13532">
    <property type="entry name" value="2OG-FeII_Oxy_2"/>
    <property type="match status" value="1"/>
</dbReference>
<dbReference type="GO" id="GO:0046872">
    <property type="term" value="F:metal ion binding"/>
    <property type="evidence" value="ECO:0007669"/>
    <property type="project" value="UniProtKB-KW"/>
</dbReference>
<dbReference type="FunFam" id="2.60.120.590:FF:000014">
    <property type="entry name" value="Oxidoreductase, 2OG-Fe(II) oxygenase family family"/>
    <property type="match status" value="1"/>
</dbReference>
<evidence type="ECO:0000256" key="8">
    <source>
        <dbReference type="ARBA" id="ARBA00047565"/>
    </source>
</evidence>
<protein>
    <recommendedName>
        <fullName evidence="2">mRNA N(6)-methyladenine demethylase</fullName>
        <ecNumber evidence="2">1.14.11.53</ecNumber>
    </recommendedName>
</protein>
<dbReference type="InterPro" id="IPR027450">
    <property type="entry name" value="AlkB-like"/>
</dbReference>
<dbReference type="eggNOG" id="KOG2731">
    <property type="taxonomic scope" value="Eukaryota"/>
</dbReference>
<keyword evidence="5" id="KW-0560">Oxidoreductase</keyword>
<comment type="cofactor">
    <cofactor evidence="9">
        <name>Fe(2+)</name>
        <dbReference type="ChEBI" id="CHEBI:29033"/>
    </cofactor>
    <text evidence="9">Binds 1 Fe(2+) ion per subunit.</text>
</comment>
<dbReference type="SUPFAM" id="SSF51197">
    <property type="entry name" value="Clavaminate synthase-like"/>
    <property type="match status" value="1"/>
</dbReference>
<keyword evidence="7" id="KW-0843">Virulence</keyword>
<evidence type="ECO:0000313" key="11">
    <source>
        <dbReference type="EMBL" id="EEP76250.1"/>
    </source>
</evidence>
<dbReference type="PANTHER" id="PTHR16557">
    <property type="entry name" value="ALKYLATED DNA REPAIR PROTEIN ALKB-RELATED"/>
    <property type="match status" value="1"/>
</dbReference>
<name>C4JG19_UNCRE</name>
<evidence type="ECO:0000256" key="1">
    <source>
        <dbReference type="ARBA" id="ARBA00007879"/>
    </source>
</evidence>
<keyword evidence="3 9" id="KW-0479">Metal-binding</keyword>
<evidence type="ECO:0000256" key="5">
    <source>
        <dbReference type="ARBA" id="ARBA00023002"/>
    </source>
</evidence>
<feature type="domain" description="Fe2OG dioxygenase" evidence="10">
    <location>
        <begin position="208"/>
        <end position="329"/>
    </location>
</feature>
<keyword evidence="12" id="KW-1185">Reference proteome</keyword>
<comment type="similarity">
    <text evidence="1">Belongs to the alkB family.</text>
</comment>
<gene>
    <name evidence="11" type="ORF">UREG_01099</name>
</gene>
<dbReference type="VEuPathDB" id="FungiDB:UREG_01099"/>
<dbReference type="GO" id="GO:0005737">
    <property type="term" value="C:cytoplasm"/>
    <property type="evidence" value="ECO:0007669"/>
    <property type="project" value="TreeGrafter"/>
</dbReference>
<dbReference type="Gene3D" id="2.60.120.590">
    <property type="entry name" value="Alpha-ketoglutarate-dependent dioxygenase AlkB-like"/>
    <property type="match status" value="1"/>
</dbReference>
<dbReference type="InParanoid" id="C4JG19"/>
<dbReference type="InterPro" id="IPR037151">
    <property type="entry name" value="AlkB-like_sf"/>
</dbReference>
<feature type="binding site" evidence="9">
    <location>
        <position position="228"/>
    </location>
    <ligand>
        <name>Fe cation</name>
        <dbReference type="ChEBI" id="CHEBI:24875"/>
        <note>catalytic</note>
    </ligand>
</feature>
<keyword evidence="4" id="KW-0223">Dioxygenase</keyword>